<name>M7ZUX4_TRIUA</name>
<dbReference type="OMA" id="PEGCDIH"/>
<dbReference type="EMBL" id="KD062890">
    <property type="protein sequence ID" value="EMS63907.1"/>
    <property type="molecule type" value="Genomic_DNA"/>
</dbReference>
<dbReference type="AlphaFoldDB" id="M7ZUX4"/>
<reference evidence="1" key="1">
    <citation type="journal article" date="2013" name="Nature">
        <title>Draft genome of the wheat A-genome progenitor Triticum urartu.</title>
        <authorList>
            <person name="Ling H.Q."/>
            <person name="Zhao S."/>
            <person name="Liu D."/>
            <person name="Wang J."/>
            <person name="Sun H."/>
            <person name="Zhang C."/>
            <person name="Fan H."/>
            <person name="Li D."/>
            <person name="Dong L."/>
            <person name="Tao Y."/>
            <person name="Gao C."/>
            <person name="Wu H."/>
            <person name="Li Y."/>
            <person name="Cui Y."/>
            <person name="Guo X."/>
            <person name="Zheng S."/>
            <person name="Wang B."/>
            <person name="Yu K."/>
            <person name="Liang Q."/>
            <person name="Yang W."/>
            <person name="Lou X."/>
            <person name="Chen J."/>
            <person name="Feng M."/>
            <person name="Jian J."/>
            <person name="Zhang X."/>
            <person name="Luo G."/>
            <person name="Jiang Y."/>
            <person name="Liu J."/>
            <person name="Wang Z."/>
            <person name="Sha Y."/>
            <person name="Zhang B."/>
            <person name="Wu H."/>
            <person name="Tang D."/>
            <person name="Shen Q."/>
            <person name="Xue P."/>
            <person name="Zou S."/>
            <person name="Wang X."/>
            <person name="Liu X."/>
            <person name="Wang F."/>
            <person name="Yang Y."/>
            <person name="An X."/>
            <person name="Dong Z."/>
            <person name="Zhang K."/>
            <person name="Zhang X."/>
            <person name="Luo M.C."/>
            <person name="Dvorak J."/>
            <person name="Tong Y."/>
            <person name="Wang J."/>
            <person name="Yang H."/>
            <person name="Li Z."/>
            <person name="Wang D."/>
            <person name="Zhang A."/>
            <person name="Wang J."/>
        </authorList>
    </citation>
    <scope>NUCLEOTIDE SEQUENCE</scope>
</reference>
<sequence length="84" mass="8758">MTTTNVVLLGLILLVLCSGVMSKENIDDGSYVPEGCDIHVASKSCPSKDACLTLCKKTYNSGKVYGECAPDGCHCIVCVLSAGN</sequence>
<evidence type="ECO:0000313" key="1">
    <source>
        <dbReference type="EMBL" id="EMS63907.1"/>
    </source>
</evidence>
<gene>
    <name evidence="1" type="ORF">TRIUR3_35092</name>
</gene>
<protein>
    <submittedName>
        <fullName evidence="1">Uncharacterized protein</fullName>
    </submittedName>
</protein>
<organism evidence="1">
    <name type="scientific">Triticum urartu</name>
    <name type="common">Red wild einkorn</name>
    <name type="synonym">Crithodium urartu</name>
    <dbReference type="NCBI Taxonomy" id="4572"/>
    <lineage>
        <taxon>Eukaryota</taxon>
        <taxon>Viridiplantae</taxon>
        <taxon>Streptophyta</taxon>
        <taxon>Embryophyta</taxon>
        <taxon>Tracheophyta</taxon>
        <taxon>Spermatophyta</taxon>
        <taxon>Magnoliopsida</taxon>
        <taxon>Liliopsida</taxon>
        <taxon>Poales</taxon>
        <taxon>Poaceae</taxon>
        <taxon>BOP clade</taxon>
        <taxon>Pooideae</taxon>
        <taxon>Triticodae</taxon>
        <taxon>Triticeae</taxon>
        <taxon>Triticinae</taxon>
        <taxon>Triticum</taxon>
    </lineage>
</organism>
<accession>M7ZUX4</accession>
<proteinExistence type="predicted"/>